<dbReference type="GO" id="GO:0005829">
    <property type="term" value="C:cytosol"/>
    <property type="evidence" value="ECO:0007669"/>
    <property type="project" value="TreeGrafter"/>
</dbReference>
<evidence type="ECO:0000313" key="10">
    <source>
        <dbReference type="EMBL" id="HHJ63562.1"/>
    </source>
</evidence>
<dbReference type="CDD" id="cd06091">
    <property type="entry name" value="KOW_NusG"/>
    <property type="match status" value="1"/>
</dbReference>
<dbReference type="PANTHER" id="PTHR30265">
    <property type="entry name" value="RHO-INTERACTING TRANSCRIPTION TERMINATION FACTOR NUSG"/>
    <property type="match status" value="1"/>
</dbReference>
<dbReference type="InterPro" id="IPR008991">
    <property type="entry name" value="Translation_prot_SH3-like_sf"/>
</dbReference>
<dbReference type="Pfam" id="PF02357">
    <property type="entry name" value="NusG"/>
    <property type="match status" value="1"/>
</dbReference>
<dbReference type="InterPro" id="IPR043425">
    <property type="entry name" value="NusG-like"/>
</dbReference>
<evidence type="ECO:0000256" key="1">
    <source>
        <dbReference type="ARBA" id="ARBA00022472"/>
    </source>
</evidence>
<name>A0A7C5QHE9_AQUAO</name>
<dbReference type="Gene3D" id="2.30.30.30">
    <property type="match status" value="1"/>
</dbReference>
<dbReference type="Gene3D" id="2.60.320.10">
    <property type="entry name" value="N-utilization substance G protein NusG, insert domain"/>
    <property type="match status" value="1"/>
</dbReference>
<evidence type="ECO:0000256" key="7">
    <source>
        <dbReference type="RuleBase" id="RU000538"/>
    </source>
</evidence>
<dbReference type="InterPro" id="IPR014722">
    <property type="entry name" value="Rib_uL2_dom2"/>
</dbReference>
<dbReference type="GO" id="GO:0032784">
    <property type="term" value="P:regulation of DNA-templated transcription elongation"/>
    <property type="evidence" value="ECO:0007669"/>
    <property type="project" value="InterPro"/>
</dbReference>
<dbReference type="Pfam" id="PF00467">
    <property type="entry name" value="KOW"/>
    <property type="match status" value="1"/>
</dbReference>
<dbReference type="SMART" id="SM00739">
    <property type="entry name" value="KOW"/>
    <property type="match status" value="1"/>
</dbReference>
<dbReference type="NCBIfam" id="TIGR00922">
    <property type="entry name" value="nusG"/>
    <property type="match status" value="1"/>
</dbReference>
<dbReference type="PRINTS" id="PR00338">
    <property type="entry name" value="NUSGTNSCPFCT"/>
</dbReference>
<evidence type="ECO:0000259" key="9">
    <source>
        <dbReference type="SMART" id="SM00739"/>
    </source>
</evidence>
<sequence length="241" mass="27465">MEDKQWFALQVEAGKEVAARENFLKVLELEGLRELVDQVVVPAEERVVIRAQGKEKYRLSLRGSNRDISVLGRKGVTTFRLENGTVRVIESVEGDDCLQAPPISKPGQKLVCRDNRTEAKIILDNKMFPGYILIKAHMTDKLLRAIEKTPHIYRPVLVGGKILPLKEEEVNRILEQVQKGVRTRKVEFEKGDQVKVVEGPFMNFTGTVEEVYPEREKLTVLISIFGRLTPVELDFTQVEKI</sequence>
<dbReference type="SUPFAM" id="SSF82004">
    <property type="entry name" value="N-utilization substance G protein NusG, insert domain"/>
    <property type="match status" value="1"/>
</dbReference>
<dbReference type="InterPro" id="IPR036735">
    <property type="entry name" value="NGN_dom_sf"/>
</dbReference>
<dbReference type="PANTHER" id="PTHR30265:SF2">
    <property type="entry name" value="TRANSCRIPTION TERMINATION_ANTITERMINATION PROTEIN NUSG"/>
    <property type="match status" value="1"/>
</dbReference>
<gene>
    <name evidence="5 10" type="primary">nusG</name>
    <name evidence="10" type="ORF">ENJ61_01510</name>
</gene>
<dbReference type="FunFam" id="2.30.30.30:FF:000002">
    <property type="entry name" value="Transcription termination/antitermination factor NusG"/>
    <property type="match status" value="1"/>
</dbReference>
<comment type="similarity">
    <text evidence="5 7">Belongs to the NusG family.</text>
</comment>
<evidence type="ECO:0000256" key="2">
    <source>
        <dbReference type="ARBA" id="ARBA00022814"/>
    </source>
</evidence>
<dbReference type="GO" id="GO:0006353">
    <property type="term" value="P:DNA-templated transcription termination"/>
    <property type="evidence" value="ECO:0007669"/>
    <property type="project" value="UniProtKB-UniRule"/>
</dbReference>
<reference evidence="10" key="1">
    <citation type="journal article" date="2020" name="mSystems">
        <title>Genome- and Community-Level Interaction Insights into Carbon Utilization and Element Cycling Functions of Hydrothermarchaeota in Hydrothermal Sediment.</title>
        <authorList>
            <person name="Zhou Z."/>
            <person name="Liu Y."/>
            <person name="Xu W."/>
            <person name="Pan J."/>
            <person name="Luo Z.H."/>
            <person name="Li M."/>
        </authorList>
    </citation>
    <scope>NUCLEOTIDE SEQUENCE [LARGE SCALE GENOMIC DNA]</scope>
    <source>
        <strain evidence="10">HyVt-501</strain>
    </source>
</reference>
<dbReference type="HAMAP" id="MF_00948">
    <property type="entry name" value="NusG"/>
    <property type="match status" value="1"/>
</dbReference>
<keyword evidence="4 5" id="KW-0804">Transcription</keyword>
<dbReference type="GO" id="GO:0006354">
    <property type="term" value="P:DNA-templated transcription elongation"/>
    <property type="evidence" value="ECO:0007669"/>
    <property type="project" value="UniProtKB-UniRule"/>
</dbReference>
<keyword evidence="2 5" id="KW-0889">Transcription antitermination</keyword>
<accession>A0A7C5QHE9</accession>
<dbReference type="InterPro" id="IPR038690">
    <property type="entry name" value="NusG_2_sf"/>
</dbReference>
<evidence type="ECO:0000259" key="8">
    <source>
        <dbReference type="SMART" id="SM00738"/>
    </source>
</evidence>
<comment type="caution">
    <text evidence="10">The sequence shown here is derived from an EMBL/GenBank/DDBJ whole genome shotgun (WGS) entry which is preliminary data.</text>
</comment>
<dbReference type="SMART" id="SM00738">
    <property type="entry name" value="NGN"/>
    <property type="match status" value="1"/>
</dbReference>
<dbReference type="EMBL" id="DRNB01000050">
    <property type="protein sequence ID" value="HHJ63562.1"/>
    <property type="molecule type" value="Genomic_DNA"/>
</dbReference>
<dbReference type="GO" id="GO:0031564">
    <property type="term" value="P:transcription antitermination"/>
    <property type="evidence" value="ECO:0007669"/>
    <property type="project" value="UniProtKB-UniRule"/>
</dbReference>
<comment type="function">
    <text evidence="5 7">Participates in transcription elongation, termination and antitermination.</text>
</comment>
<dbReference type="PROSITE" id="PS01014">
    <property type="entry name" value="NUSG"/>
    <property type="match status" value="1"/>
</dbReference>
<evidence type="ECO:0000256" key="4">
    <source>
        <dbReference type="ARBA" id="ARBA00023163"/>
    </source>
</evidence>
<dbReference type="Gene3D" id="3.30.70.940">
    <property type="entry name" value="NusG, N-terminal domain"/>
    <property type="match status" value="1"/>
</dbReference>
<keyword evidence="1 5" id="KW-0806">Transcription termination</keyword>
<feature type="domain" description="KOW" evidence="9">
    <location>
        <begin position="187"/>
        <end position="214"/>
    </location>
</feature>
<dbReference type="AlphaFoldDB" id="A0A7C5QHE9"/>
<dbReference type="Proteomes" id="UP000885792">
    <property type="component" value="Unassembled WGS sequence"/>
</dbReference>
<dbReference type="InterPro" id="IPR001062">
    <property type="entry name" value="Transcrpt_antiterm_NusG"/>
</dbReference>
<evidence type="ECO:0000256" key="6">
    <source>
        <dbReference type="NCBIfam" id="TIGR00922"/>
    </source>
</evidence>
<dbReference type="InterPro" id="IPR015869">
    <property type="entry name" value="Transcrpt_antiterm_NusG_bac_CS"/>
</dbReference>
<evidence type="ECO:0000256" key="3">
    <source>
        <dbReference type="ARBA" id="ARBA00023015"/>
    </source>
</evidence>
<proteinExistence type="inferred from homology"/>
<dbReference type="SUPFAM" id="SSF50104">
    <property type="entry name" value="Translation proteins SH3-like domain"/>
    <property type="match status" value="1"/>
</dbReference>
<feature type="domain" description="NusG-like N-terminal" evidence="8">
    <location>
        <begin position="3"/>
        <end position="177"/>
    </location>
</feature>
<protein>
    <recommendedName>
        <fullName evidence="5 6">Transcription termination/antitermination protein NusG</fullName>
    </recommendedName>
</protein>
<organism evidence="10">
    <name type="scientific">Aquifex aeolicus</name>
    <dbReference type="NCBI Taxonomy" id="63363"/>
    <lineage>
        <taxon>Bacteria</taxon>
        <taxon>Pseudomonadati</taxon>
        <taxon>Aquificota</taxon>
        <taxon>Aquificia</taxon>
        <taxon>Aquificales</taxon>
        <taxon>Aquificaceae</taxon>
        <taxon>Aquifex</taxon>
    </lineage>
</organism>
<keyword evidence="3 5" id="KW-0805">Transcription regulation</keyword>
<dbReference type="SUPFAM" id="SSF82679">
    <property type="entry name" value="N-utilization substance G protein NusG, N-terminal domain"/>
    <property type="match status" value="1"/>
</dbReference>
<evidence type="ECO:0000256" key="5">
    <source>
        <dbReference type="HAMAP-Rule" id="MF_00948"/>
    </source>
</evidence>
<dbReference type="InterPro" id="IPR006645">
    <property type="entry name" value="NGN-like_dom"/>
</dbReference>
<dbReference type="InterPro" id="IPR005824">
    <property type="entry name" value="KOW"/>
</dbReference>